<dbReference type="SMART" id="SM00868">
    <property type="entry name" value="zf-AD"/>
    <property type="match status" value="1"/>
</dbReference>
<sequence length="304" mass="35360">MNGRDRKKCRLCLKTVYNNDEMKEITRPMLEAALFLHLNLEDNGALMCIECSRNLQNAYDFKSTCVNIVKKILPSVNPDENMKLNENNFRHDKNIKLIDGSEDQKVCRFCMKVTESGYFTFLQEKKEHIFIVDMVQKYIPELSLLNFISVCLDVKEKTENMDKTVKSQLKLNNIKVVDLKHEVNDTNIAMEEKYKCGEDITVKEEDVLELDNSEVLIKNKTENCRLGGADCLDVEEKTQDMNEAVESRLELNDVKEFKLKHELNYNIAMEDIYNECEDDITVKDETSLKLDNSELPIEDSETER</sequence>
<dbReference type="EMBL" id="JANEYF010002888">
    <property type="protein sequence ID" value="KAJ8941287.1"/>
    <property type="molecule type" value="Genomic_DNA"/>
</dbReference>
<name>A0AAV8XQL0_9CUCU</name>
<evidence type="ECO:0000313" key="3">
    <source>
        <dbReference type="Proteomes" id="UP001162156"/>
    </source>
</evidence>
<dbReference type="Proteomes" id="UP001162156">
    <property type="component" value="Unassembled WGS sequence"/>
</dbReference>
<reference evidence="2" key="1">
    <citation type="journal article" date="2023" name="Insect Mol. Biol.">
        <title>Genome sequencing provides insights into the evolution of gene families encoding plant cell wall-degrading enzymes in longhorned beetles.</title>
        <authorList>
            <person name="Shin N.R."/>
            <person name="Okamura Y."/>
            <person name="Kirsch R."/>
            <person name="Pauchet Y."/>
        </authorList>
    </citation>
    <scope>NUCLEOTIDE SEQUENCE</scope>
    <source>
        <strain evidence="2">RBIC_L_NR</strain>
    </source>
</reference>
<evidence type="ECO:0000259" key="1">
    <source>
        <dbReference type="SMART" id="SM00868"/>
    </source>
</evidence>
<evidence type="ECO:0000313" key="2">
    <source>
        <dbReference type="EMBL" id="KAJ8941287.1"/>
    </source>
</evidence>
<dbReference type="GO" id="GO:0005634">
    <property type="term" value="C:nucleus"/>
    <property type="evidence" value="ECO:0007669"/>
    <property type="project" value="InterPro"/>
</dbReference>
<protein>
    <recommendedName>
        <fullName evidence="1">ZAD domain-containing protein</fullName>
    </recommendedName>
</protein>
<feature type="domain" description="ZAD" evidence="1">
    <location>
        <begin position="8"/>
        <end position="75"/>
    </location>
</feature>
<dbReference type="AlphaFoldDB" id="A0AAV8XQL0"/>
<comment type="caution">
    <text evidence="2">The sequence shown here is derived from an EMBL/GenBank/DDBJ whole genome shotgun (WGS) entry which is preliminary data.</text>
</comment>
<keyword evidence="3" id="KW-1185">Reference proteome</keyword>
<proteinExistence type="predicted"/>
<organism evidence="2 3">
    <name type="scientific">Rhamnusium bicolor</name>
    <dbReference type="NCBI Taxonomy" id="1586634"/>
    <lineage>
        <taxon>Eukaryota</taxon>
        <taxon>Metazoa</taxon>
        <taxon>Ecdysozoa</taxon>
        <taxon>Arthropoda</taxon>
        <taxon>Hexapoda</taxon>
        <taxon>Insecta</taxon>
        <taxon>Pterygota</taxon>
        <taxon>Neoptera</taxon>
        <taxon>Endopterygota</taxon>
        <taxon>Coleoptera</taxon>
        <taxon>Polyphaga</taxon>
        <taxon>Cucujiformia</taxon>
        <taxon>Chrysomeloidea</taxon>
        <taxon>Cerambycidae</taxon>
        <taxon>Lepturinae</taxon>
        <taxon>Rhagiini</taxon>
        <taxon>Rhamnusium</taxon>
    </lineage>
</organism>
<accession>A0AAV8XQL0</accession>
<dbReference type="InterPro" id="IPR012934">
    <property type="entry name" value="Znf_AD"/>
</dbReference>
<gene>
    <name evidence="2" type="ORF">NQ314_010437</name>
</gene>
<dbReference type="GO" id="GO:0008270">
    <property type="term" value="F:zinc ion binding"/>
    <property type="evidence" value="ECO:0007669"/>
    <property type="project" value="InterPro"/>
</dbReference>